<comment type="caution">
    <text evidence="4">The sequence shown here is derived from an EMBL/GenBank/DDBJ whole genome shotgun (WGS) entry which is preliminary data.</text>
</comment>
<evidence type="ECO:0000256" key="3">
    <source>
        <dbReference type="SAM" id="MobiDB-lite"/>
    </source>
</evidence>
<keyword evidence="5" id="KW-1185">Reference proteome</keyword>
<dbReference type="CDD" id="cd00683">
    <property type="entry name" value="Trans_IPPS_HH"/>
    <property type="match status" value="1"/>
</dbReference>
<dbReference type="PANTHER" id="PTHR31480">
    <property type="entry name" value="BIFUNCTIONAL LYCOPENE CYCLASE/PHYTOENE SYNTHASE"/>
    <property type="match status" value="1"/>
</dbReference>
<dbReference type="PROSITE" id="PS01045">
    <property type="entry name" value="SQUALEN_PHYTOEN_SYN_2"/>
    <property type="match status" value="1"/>
</dbReference>
<feature type="region of interest" description="Disordered" evidence="3">
    <location>
        <begin position="283"/>
        <end position="306"/>
    </location>
</feature>
<dbReference type="Pfam" id="PF00494">
    <property type="entry name" value="SQS_PSY"/>
    <property type="match status" value="1"/>
</dbReference>
<dbReference type="SFLD" id="SFLDS00005">
    <property type="entry name" value="Isoprenoid_Synthase_Type_I"/>
    <property type="match status" value="1"/>
</dbReference>
<dbReference type="Proteomes" id="UP001500642">
    <property type="component" value="Unassembled WGS sequence"/>
</dbReference>
<evidence type="ECO:0000313" key="4">
    <source>
        <dbReference type="EMBL" id="GAA4386999.1"/>
    </source>
</evidence>
<dbReference type="SFLD" id="SFLDG01212">
    <property type="entry name" value="Phytoene_synthase_like"/>
    <property type="match status" value="1"/>
</dbReference>
<name>A0ABP8J9G5_9MICO</name>
<dbReference type="Gene3D" id="1.10.600.10">
    <property type="entry name" value="Farnesyl Diphosphate Synthase"/>
    <property type="match status" value="1"/>
</dbReference>
<accession>A0ABP8J9G5</accession>
<dbReference type="InterPro" id="IPR002060">
    <property type="entry name" value="Squ/phyt_synthse"/>
</dbReference>
<protein>
    <submittedName>
        <fullName evidence="4">Squalene/phytoene synthase family protein</fullName>
    </submittedName>
</protein>
<dbReference type="InterPro" id="IPR008949">
    <property type="entry name" value="Isoprenoid_synthase_dom_sf"/>
</dbReference>
<evidence type="ECO:0000256" key="2">
    <source>
        <dbReference type="ARBA" id="ARBA00022679"/>
    </source>
</evidence>
<sequence length="306" mass="33196">MTPRPADLYTATAQRAAHQVLTRYSTSFSLAVRTLPPPVRAHITSIYGMVRVADEIVDGAWDTADPAEARAELDRFEHRIEAAVAQGFSSDLIAHAFARAARDTGIGPDLWRPFFASMRSDTEHDGHDEDGLATYVHGSAEVVGEMCVHGFFDGAPLPASREHEITEGARALGAAFQKINFLRDLGEDAALDRAYFPGVDPRSLTEEQKTAIVADITGDLDLAAARIPHLPRGVRPAVWTAHGIFDELTRIIARTPAHRVSTTRIRVSNPRKLALAAAAAAGRPRSGNRVGRSPRTRTCVRTRGVA</sequence>
<evidence type="ECO:0000256" key="1">
    <source>
        <dbReference type="ARBA" id="ARBA00004684"/>
    </source>
</evidence>
<dbReference type="RefSeq" id="WP_345030492.1">
    <property type="nucleotide sequence ID" value="NZ_BAABGL010000004.1"/>
</dbReference>
<organism evidence="4 5">
    <name type="scientific">Brevibacterium pityocampae</name>
    <dbReference type="NCBI Taxonomy" id="506594"/>
    <lineage>
        <taxon>Bacteria</taxon>
        <taxon>Bacillati</taxon>
        <taxon>Actinomycetota</taxon>
        <taxon>Actinomycetes</taxon>
        <taxon>Micrococcales</taxon>
        <taxon>Brevibacteriaceae</taxon>
        <taxon>Brevibacterium</taxon>
    </lineage>
</organism>
<reference evidence="5" key="1">
    <citation type="journal article" date="2019" name="Int. J. Syst. Evol. Microbiol.">
        <title>The Global Catalogue of Microorganisms (GCM) 10K type strain sequencing project: providing services to taxonomists for standard genome sequencing and annotation.</title>
        <authorList>
            <consortium name="The Broad Institute Genomics Platform"/>
            <consortium name="The Broad Institute Genome Sequencing Center for Infectious Disease"/>
            <person name="Wu L."/>
            <person name="Ma J."/>
        </authorList>
    </citation>
    <scope>NUCLEOTIDE SEQUENCE [LARGE SCALE GENOMIC DNA]</scope>
    <source>
        <strain evidence="5">JCM 17808</strain>
    </source>
</reference>
<gene>
    <name evidence="4" type="ORF">GCM10023167_10500</name>
</gene>
<dbReference type="InterPro" id="IPR033904">
    <property type="entry name" value="Trans_IPPS_HH"/>
</dbReference>
<proteinExistence type="predicted"/>
<keyword evidence="2" id="KW-0808">Transferase</keyword>
<dbReference type="SFLD" id="SFLDG01018">
    <property type="entry name" value="Squalene/Phytoene_Synthase_Lik"/>
    <property type="match status" value="1"/>
</dbReference>
<dbReference type="SUPFAM" id="SSF48576">
    <property type="entry name" value="Terpenoid synthases"/>
    <property type="match status" value="1"/>
</dbReference>
<comment type="pathway">
    <text evidence="1">Carotenoid biosynthesis; phytoene biosynthesis.</text>
</comment>
<dbReference type="InterPro" id="IPR019845">
    <property type="entry name" value="Squalene/phytoene_synthase_CS"/>
</dbReference>
<evidence type="ECO:0000313" key="5">
    <source>
        <dbReference type="Proteomes" id="UP001500642"/>
    </source>
</evidence>
<dbReference type="EMBL" id="BAABGL010000004">
    <property type="protein sequence ID" value="GAA4386999.1"/>
    <property type="molecule type" value="Genomic_DNA"/>
</dbReference>
<dbReference type="InterPro" id="IPR044843">
    <property type="entry name" value="Trans_IPPS_bact-type"/>
</dbReference>